<feature type="domain" description="DDE-1" evidence="3">
    <location>
        <begin position="163"/>
        <end position="255"/>
    </location>
</feature>
<dbReference type="Pfam" id="PF05225">
    <property type="entry name" value="HTH_psq"/>
    <property type="match status" value="1"/>
</dbReference>
<dbReference type="InterPro" id="IPR009057">
    <property type="entry name" value="Homeodomain-like_sf"/>
</dbReference>
<proteinExistence type="predicted"/>
<evidence type="ECO:0000259" key="3">
    <source>
        <dbReference type="Pfam" id="PF03184"/>
    </source>
</evidence>
<comment type="caution">
    <text evidence="5">The sequence shown here is derived from an EMBL/GenBank/DDBJ whole genome shotgun (WGS) entry which is preliminary data.</text>
</comment>
<dbReference type="SUPFAM" id="SSF46689">
    <property type="entry name" value="Homeodomain-like"/>
    <property type="match status" value="1"/>
</dbReference>
<evidence type="ECO:0000256" key="1">
    <source>
        <dbReference type="ARBA" id="ARBA00004123"/>
    </source>
</evidence>
<keyword evidence="6" id="KW-1185">Reference proteome</keyword>
<sequence>MEKKRGKWGEENMKGALQNVLSGKMTIRQAAVSFSVPKGSLGDRKHIKDLDNRMMPLTKKEFLKLAFDLAETLRIPHRFNKEKKRAGKDFYYNFLKRHPNLSLRTAESTSSQRAVGFNRSQVSRFFDKLGDLQNQFHFPASRIFNADETGISCVHINDTKVLSVKAHETGWITADSLMKWFVEFVKRVHPTREDPVLLILDVHSSHKELNVILYETAMCTCCLPPHTTHRLQPLDRTVMKPFKNAYNEACAEWMRRNSFSKITVYEVPELVNVAFSRICRVDLVKKGFQCTGIHPFNPNIFTDLDYLPSQGLDFPDMLFEYRIVKQIFPEAAQRRLNEKEPSCQKRDTHIKPLQGSAGGEAGFEEE</sequence>
<evidence type="ECO:0000313" key="6">
    <source>
        <dbReference type="Proteomes" id="UP001148838"/>
    </source>
</evidence>
<dbReference type="InterPro" id="IPR007889">
    <property type="entry name" value="HTH_Psq"/>
</dbReference>
<dbReference type="Proteomes" id="UP001148838">
    <property type="component" value="Unassembled WGS sequence"/>
</dbReference>
<evidence type="ECO:0000256" key="2">
    <source>
        <dbReference type="SAM" id="MobiDB-lite"/>
    </source>
</evidence>
<dbReference type="EMBL" id="JAJSOF020000019">
    <property type="protein sequence ID" value="KAJ4438061.1"/>
    <property type="molecule type" value="Genomic_DNA"/>
</dbReference>
<feature type="compositionally biased region" description="Gly residues" evidence="2">
    <location>
        <begin position="356"/>
        <end position="366"/>
    </location>
</feature>
<feature type="domain" description="HTH psq-type" evidence="4">
    <location>
        <begin position="10"/>
        <end position="44"/>
    </location>
</feature>
<dbReference type="InterPro" id="IPR004875">
    <property type="entry name" value="DDE_SF_endonuclease_dom"/>
</dbReference>
<comment type="subcellular location">
    <subcellularLocation>
        <location evidence="1">Nucleus</location>
    </subcellularLocation>
</comment>
<gene>
    <name evidence="5" type="ORF">ANN_14000</name>
</gene>
<dbReference type="InterPro" id="IPR050863">
    <property type="entry name" value="CenT-Element_Derived"/>
</dbReference>
<accession>A0ABQ8SWG5</accession>
<dbReference type="PANTHER" id="PTHR19303:SF74">
    <property type="entry name" value="POGO TRANSPOSABLE ELEMENT WITH KRAB DOMAIN"/>
    <property type="match status" value="1"/>
</dbReference>
<evidence type="ECO:0000313" key="5">
    <source>
        <dbReference type="EMBL" id="KAJ4438061.1"/>
    </source>
</evidence>
<feature type="region of interest" description="Disordered" evidence="2">
    <location>
        <begin position="336"/>
        <end position="366"/>
    </location>
</feature>
<dbReference type="Pfam" id="PF03184">
    <property type="entry name" value="DDE_1"/>
    <property type="match status" value="1"/>
</dbReference>
<evidence type="ECO:0000259" key="4">
    <source>
        <dbReference type="Pfam" id="PF05225"/>
    </source>
</evidence>
<dbReference type="Gene3D" id="1.10.10.60">
    <property type="entry name" value="Homeodomain-like"/>
    <property type="match status" value="1"/>
</dbReference>
<protein>
    <recommendedName>
        <fullName evidence="7">DDE-1 domain-containing protein</fullName>
    </recommendedName>
</protein>
<reference evidence="5 6" key="1">
    <citation type="journal article" date="2022" name="Allergy">
        <title>Genome assembly and annotation of Periplaneta americana reveal a comprehensive cockroach allergen profile.</title>
        <authorList>
            <person name="Wang L."/>
            <person name="Xiong Q."/>
            <person name="Saelim N."/>
            <person name="Wang L."/>
            <person name="Nong W."/>
            <person name="Wan A.T."/>
            <person name="Shi M."/>
            <person name="Liu X."/>
            <person name="Cao Q."/>
            <person name="Hui J.H.L."/>
            <person name="Sookrung N."/>
            <person name="Leung T.F."/>
            <person name="Tungtrongchitr A."/>
            <person name="Tsui S.K.W."/>
        </authorList>
    </citation>
    <scope>NUCLEOTIDE SEQUENCE [LARGE SCALE GENOMIC DNA]</scope>
    <source>
        <strain evidence="5">PWHHKU_190912</strain>
    </source>
</reference>
<evidence type="ECO:0008006" key="7">
    <source>
        <dbReference type="Google" id="ProtNLM"/>
    </source>
</evidence>
<name>A0ABQ8SWG5_PERAM</name>
<feature type="compositionally biased region" description="Basic and acidic residues" evidence="2">
    <location>
        <begin position="336"/>
        <end position="350"/>
    </location>
</feature>
<dbReference type="PANTHER" id="PTHR19303">
    <property type="entry name" value="TRANSPOSON"/>
    <property type="match status" value="1"/>
</dbReference>
<organism evidence="5 6">
    <name type="scientific">Periplaneta americana</name>
    <name type="common">American cockroach</name>
    <name type="synonym">Blatta americana</name>
    <dbReference type="NCBI Taxonomy" id="6978"/>
    <lineage>
        <taxon>Eukaryota</taxon>
        <taxon>Metazoa</taxon>
        <taxon>Ecdysozoa</taxon>
        <taxon>Arthropoda</taxon>
        <taxon>Hexapoda</taxon>
        <taxon>Insecta</taxon>
        <taxon>Pterygota</taxon>
        <taxon>Neoptera</taxon>
        <taxon>Polyneoptera</taxon>
        <taxon>Dictyoptera</taxon>
        <taxon>Blattodea</taxon>
        <taxon>Blattoidea</taxon>
        <taxon>Blattidae</taxon>
        <taxon>Blattinae</taxon>
        <taxon>Periplaneta</taxon>
    </lineage>
</organism>